<keyword evidence="3" id="KW-0808">Transferase</keyword>
<evidence type="ECO:0000259" key="2">
    <source>
        <dbReference type="Pfam" id="PF13439"/>
    </source>
</evidence>
<accession>A0A2H0X8S2</accession>
<feature type="domain" description="Glycosyltransferase subfamily 4-like N-terminal" evidence="2">
    <location>
        <begin position="15"/>
        <end position="184"/>
    </location>
</feature>
<dbReference type="SUPFAM" id="SSF53756">
    <property type="entry name" value="UDP-Glycosyltransferase/glycogen phosphorylase"/>
    <property type="match status" value="1"/>
</dbReference>
<dbReference type="InterPro" id="IPR028098">
    <property type="entry name" value="Glyco_trans_4-like_N"/>
</dbReference>
<reference evidence="4" key="1">
    <citation type="submission" date="2017-09" db="EMBL/GenBank/DDBJ databases">
        <title>Depth-based differentiation of microbial function through sediment-hosted aquifers and enrichment of novel symbionts in the deep terrestrial subsurface.</title>
        <authorList>
            <person name="Probst A.J."/>
            <person name="Ladd B."/>
            <person name="Jarett J.K."/>
            <person name="Geller-Mcgrath D.E."/>
            <person name="Sieber C.M.K."/>
            <person name="Emerson J.B."/>
            <person name="Anantharaman K."/>
            <person name="Thomas B.C."/>
            <person name="Malmstrom R."/>
            <person name="Stieglmeier M."/>
            <person name="Klingl A."/>
            <person name="Woyke T."/>
            <person name="Ryan C.M."/>
            <person name="Banfield J.F."/>
        </authorList>
    </citation>
    <scope>NUCLEOTIDE SEQUENCE [LARGE SCALE GENOMIC DNA]</scope>
</reference>
<dbReference type="InterPro" id="IPR001296">
    <property type="entry name" value="Glyco_trans_1"/>
</dbReference>
<dbReference type="InterPro" id="IPR050194">
    <property type="entry name" value="Glycosyltransferase_grp1"/>
</dbReference>
<evidence type="ECO:0000259" key="1">
    <source>
        <dbReference type="Pfam" id="PF00534"/>
    </source>
</evidence>
<dbReference type="AlphaFoldDB" id="A0A2H0X8S2"/>
<protein>
    <submittedName>
        <fullName evidence="3">Glycosyltransferase family 4 protein</fullName>
    </submittedName>
</protein>
<dbReference type="PANTHER" id="PTHR45947:SF3">
    <property type="entry name" value="SULFOQUINOVOSYL TRANSFERASE SQD2"/>
    <property type="match status" value="1"/>
</dbReference>
<name>A0A2H0X8S2_UNCKA</name>
<evidence type="ECO:0000313" key="4">
    <source>
        <dbReference type="Proteomes" id="UP000231098"/>
    </source>
</evidence>
<proteinExistence type="predicted"/>
<comment type="caution">
    <text evidence="3">The sequence shown here is derived from an EMBL/GenBank/DDBJ whole genome shotgun (WGS) entry which is preliminary data.</text>
</comment>
<dbReference type="Pfam" id="PF00534">
    <property type="entry name" value="Glycos_transf_1"/>
    <property type="match status" value="1"/>
</dbReference>
<dbReference type="PANTHER" id="PTHR45947">
    <property type="entry name" value="SULFOQUINOVOSYL TRANSFERASE SQD2"/>
    <property type="match status" value="1"/>
</dbReference>
<feature type="domain" description="Glycosyl transferase family 1" evidence="1">
    <location>
        <begin position="194"/>
        <end position="358"/>
    </location>
</feature>
<organism evidence="3 4">
    <name type="scientific">candidate division WWE3 bacterium CG08_land_8_20_14_0_20_41_15</name>
    <dbReference type="NCBI Taxonomy" id="1975086"/>
    <lineage>
        <taxon>Bacteria</taxon>
        <taxon>Katanobacteria</taxon>
    </lineage>
</organism>
<dbReference type="Gene3D" id="3.40.50.2000">
    <property type="entry name" value="Glycogen Phosphorylase B"/>
    <property type="match status" value="2"/>
</dbReference>
<dbReference type="CDD" id="cd03801">
    <property type="entry name" value="GT4_PimA-like"/>
    <property type="match status" value="1"/>
</dbReference>
<dbReference type="Proteomes" id="UP000231098">
    <property type="component" value="Unassembled WGS sequence"/>
</dbReference>
<dbReference type="EMBL" id="PEYV01000057">
    <property type="protein sequence ID" value="PIS21326.1"/>
    <property type="molecule type" value="Genomic_DNA"/>
</dbReference>
<sequence length="382" mass="42713">MKILLINYEYPPLGGGGGVASEKLATGWADFGHEVHVLTSKAKDLPSLEKRGKVIIHRIPVISRKETSTATMISLVTFPIFAFVRGCSLFLKYRFDIINTHFAIPTGPVGFALKNIFRKPNILTIIGADIYDPTRNYSPHKVKILGWVVSKIINSASVVAAISENTKENAIKYYQPKKDISVIPLAFEKPFFTELSRKDLGLEEARRYLISIGRLVARKGYKYLIKAMDKLPNDISLLIIGDGPEKTELENLALKLNLGERVHFLGMVSEEKKFQYLAVSDIYVLSSLHEGFGIVLQEAMEVGLPIVSTNWGGQTDFLLDQENALLINPEDVDAIAVSVISLLQNPELMKKMSNNNKKAVTQFYIPNVSQKYLSIFEILLKK</sequence>
<dbReference type="Pfam" id="PF13439">
    <property type="entry name" value="Glyco_transf_4"/>
    <property type="match status" value="1"/>
</dbReference>
<gene>
    <name evidence="3" type="ORF">COT51_03370</name>
</gene>
<evidence type="ECO:0000313" key="3">
    <source>
        <dbReference type="EMBL" id="PIS21326.1"/>
    </source>
</evidence>
<dbReference type="GO" id="GO:0016757">
    <property type="term" value="F:glycosyltransferase activity"/>
    <property type="evidence" value="ECO:0007669"/>
    <property type="project" value="InterPro"/>
</dbReference>